<protein>
    <submittedName>
        <fullName evidence="3">Uncharacterized protein</fullName>
    </submittedName>
</protein>
<feature type="compositionally biased region" description="Low complexity" evidence="1">
    <location>
        <begin position="9"/>
        <end position="32"/>
    </location>
</feature>
<evidence type="ECO:0000313" key="2">
    <source>
        <dbReference type="Proteomes" id="UP000887565"/>
    </source>
</evidence>
<organism evidence="2 3">
    <name type="scientific">Romanomermis culicivorax</name>
    <name type="common">Nematode worm</name>
    <dbReference type="NCBI Taxonomy" id="13658"/>
    <lineage>
        <taxon>Eukaryota</taxon>
        <taxon>Metazoa</taxon>
        <taxon>Ecdysozoa</taxon>
        <taxon>Nematoda</taxon>
        <taxon>Enoplea</taxon>
        <taxon>Dorylaimia</taxon>
        <taxon>Mermithida</taxon>
        <taxon>Mermithoidea</taxon>
        <taxon>Mermithidae</taxon>
        <taxon>Romanomermis</taxon>
    </lineage>
</organism>
<evidence type="ECO:0000313" key="3">
    <source>
        <dbReference type="WBParaSite" id="nRc.2.0.1.t18540-RA"/>
    </source>
</evidence>
<dbReference type="Proteomes" id="UP000887565">
    <property type="component" value="Unplaced"/>
</dbReference>
<keyword evidence="2" id="KW-1185">Reference proteome</keyword>
<evidence type="ECO:0000256" key="1">
    <source>
        <dbReference type="SAM" id="MobiDB-lite"/>
    </source>
</evidence>
<feature type="region of interest" description="Disordered" evidence="1">
    <location>
        <begin position="1"/>
        <end position="61"/>
    </location>
</feature>
<accession>A0A915IWG8</accession>
<dbReference type="AlphaFoldDB" id="A0A915IWG8"/>
<name>A0A915IWG8_ROMCU</name>
<dbReference type="WBParaSite" id="nRc.2.0.1.t18540-RA">
    <property type="protein sequence ID" value="nRc.2.0.1.t18540-RA"/>
    <property type="gene ID" value="nRc.2.0.1.g18540"/>
</dbReference>
<proteinExistence type="predicted"/>
<reference evidence="3" key="1">
    <citation type="submission" date="2022-11" db="UniProtKB">
        <authorList>
            <consortium name="WormBaseParasite"/>
        </authorList>
    </citation>
    <scope>IDENTIFICATION</scope>
</reference>
<sequence length="61" mass="6548">MGLDHEVYSQLSDSQVSGSQLSDSQLSDSQVSAIPKESGPSENRYVRRIGTLGEKGCSSMQ</sequence>